<dbReference type="PANTHER" id="PTHR45710">
    <property type="entry name" value="C-TYPE LECTIN DOMAIN-CONTAINING PROTEIN 180"/>
    <property type="match status" value="1"/>
</dbReference>
<protein>
    <recommendedName>
        <fullName evidence="2">C-type lectin domain-containing protein</fullName>
    </recommendedName>
</protein>
<dbReference type="Gene3D" id="3.10.100.10">
    <property type="entry name" value="Mannose-Binding Protein A, subunit A"/>
    <property type="match status" value="2"/>
</dbReference>
<reference evidence="3 4" key="1">
    <citation type="submission" date="2024-05" db="EMBL/GenBank/DDBJ databases">
        <authorList>
            <person name="Wallberg A."/>
        </authorList>
    </citation>
    <scope>NUCLEOTIDE SEQUENCE [LARGE SCALE GENOMIC DNA]</scope>
</reference>
<name>A0AAV2R6U1_MEGNR</name>
<keyword evidence="4" id="KW-1185">Reference proteome</keyword>
<dbReference type="InterPro" id="IPR016186">
    <property type="entry name" value="C-type_lectin-like/link_sf"/>
</dbReference>
<sequence length="326" mass="37495">SLTMCQMVRLLLISVIWADLFQETNGYMPAVGKKFDSGCHRPFIDVGNRCYYFGEEELSFNEASQYCEGLSDGSPSLAMFDYSRKEDQDLLNAITARGGTFWIGGKAEDGNQWKWVDGRDVYLKGPFWFDDEPNEVENKCLVGQVHNFANVHTRTYLYNYDCTNSIKFICQSECPIHFRRLGDYCYLTSSALGIPELTWTEARDYCQTLSVYEGFHADLAVLGLPGQDDYYIMQNLITDKDAETWIGGVKKGEECQFEWIDGREIEIYSMFWRNEEPDCGGQDRIALSNHMYTGDTYAHSDRRYIIELGTGSIGYYPFVCQMFKDV</sequence>
<dbReference type="Proteomes" id="UP001497623">
    <property type="component" value="Unassembled WGS sequence"/>
</dbReference>
<dbReference type="SMART" id="SM00034">
    <property type="entry name" value="CLECT"/>
    <property type="match status" value="2"/>
</dbReference>
<dbReference type="AlphaFoldDB" id="A0AAV2R6U1"/>
<proteinExistence type="predicted"/>
<evidence type="ECO:0000256" key="1">
    <source>
        <dbReference type="SAM" id="SignalP"/>
    </source>
</evidence>
<keyword evidence="1" id="KW-0732">Signal</keyword>
<feature type="signal peptide" evidence="1">
    <location>
        <begin position="1"/>
        <end position="26"/>
    </location>
</feature>
<dbReference type="InterPro" id="IPR001304">
    <property type="entry name" value="C-type_lectin-like"/>
</dbReference>
<evidence type="ECO:0000313" key="4">
    <source>
        <dbReference type="Proteomes" id="UP001497623"/>
    </source>
</evidence>
<dbReference type="InterPro" id="IPR050828">
    <property type="entry name" value="C-type_lectin/matrix_domain"/>
</dbReference>
<feature type="non-terminal residue" evidence="3">
    <location>
        <position position="1"/>
    </location>
</feature>
<organism evidence="3 4">
    <name type="scientific">Meganyctiphanes norvegica</name>
    <name type="common">Northern krill</name>
    <name type="synonym">Thysanopoda norvegica</name>
    <dbReference type="NCBI Taxonomy" id="48144"/>
    <lineage>
        <taxon>Eukaryota</taxon>
        <taxon>Metazoa</taxon>
        <taxon>Ecdysozoa</taxon>
        <taxon>Arthropoda</taxon>
        <taxon>Crustacea</taxon>
        <taxon>Multicrustacea</taxon>
        <taxon>Malacostraca</taxon>
        <taxon>Eumalacostraca</taxon>
        <taxon>Eucarida</taxon>
        <taxon>Euphausiacea</taxon>
        <taxon>Euphausiidae</taxon>
        <taxon>Meganyctiphanes</taxon>
    </lineage>
</organism>
<dbReference type="Pfam" id="PF00059">
    <property type="entry name" value="Lectin_C"/>
    <property type="match status" value="1"/>
</dbReference>
<gene>
    <name evidence="3" type="ORF">MNOR_LOCUS19918</name>
</gene>
<dbReference type="PROSITE" id="PS50041">
    <property type="entry name" value="C_TYPE_LECTIN_2"/>
    <property type="match status" value="2"/>
</dbReference>
<dbReference type="EMBL" id="CAXKWB010015043">
    <property type="protein sequence ID" value="CAL4112527.1"/>
    <property type="molecule type" value="Genomic_DNA"/>
</dbReference>
<dbReference type="InterPro" id="IPR016187">
    <property type="entry name" value="CTDL_fold"/>
</dbReference>
<feature type="domain" description="C-type lectin" evidence="2">
    <location>
        <begin position="46"/>
        <end position="171"/>
    </location>
</feature>
<feature type="chain" id="PRO_5043651718" description="C-type lectin domain-containing protein" evidence="1">
    <location>
        <begin position="27"/>
        <end position="326"/>
    </location>
</feature>
<dbReference type="PANTHER" id="PTHR45710:SF26">
    <property type="entry name" value="RH26557P"/>
    <property type="match status" value="1"/>
</dbReference>
<accession>A0AAV2R6U1</accession>
<feature type="domain" description="C-type lectin" evidence="2">
    <location>
        <begin position="181"/>
        <end position="307"/>
    </location>
</feature>
<dbReference type="SUPFAM" id="SSF56436">
    <property type="entry name" value="C-type lectin-like"/>
    <property type="match status" value="2"/>
</dbReference>
<evidence type="ECO:0000313" key="3">
    <source>
        <dbReference type="EMBL" id="CAL4112527.1"/>
    </source>
</evidence>
<evidence type="ECO:0000259" key="2">
    <source>
        <dbReference type="PROSITE" id="PS50041"/>
    </source>
</evidence>
<comment type="caution">
    <text evidence="3">The sequence shown here is derived from an EMBL/GenBank/DDBJ whole genome shotgun (WGS) entry which is preliminary data.</text>
</comment>